<gene>
    <name evidence="1" type="ORF">SOCE26_068190</name>
</gene>
<dbReference type="OrthoDB" id="5514539at2"/>
<reference evidence="1 2" key="1">
    <citation type="submission" date="2015-09" db="EMBL/GenBank/DDBJ databases">
        <title>Sorangium comparison.</title>
        <authorList>
            <person name="Zaburannyi N."/>
            <person name="Bunk B."/>
            <person name="Overmann J."/>
            <person name="Mueller R."/>
        </authorList>
    </citation>
    <scope>NUCLEOTIDE SEQUENCE [LARGE SCALE GENOMIC DNA]</scope>
    <source>
        <strain evidence="1 2">So ce26</strain>
    </source>
</reference>
<sequence length="140" mass="16141">MTSSFPPAAPKQVWRNDYFLVLVDEPRRLVRNVRTARPYDSIEQLEAVMEELSRVLDGLGRSRYALLIDTRAAIGRNDPTFEATMRRLRPRWLSGFRRIGVLVQSVVGAMQIQRFAREDGFRRLITSNEAELIEYLTQGG</sequence>
<name>A0A2L0F1C5_SORCE</name>
<dbReference type="AlphaFoldDB" id="A0A2L0F1C5"/>
<dbReference type="EMBL" id="CP012673">
    <property type="protein sequence ID" value="AUX45337.1"/>
    <property type="molecule type" value="Genomic_DNA"/>
</dbReference>
<evidence type="ECO:0008006" key="3">
    <source>
        <dbReference type="Google" id="ProtNLM"/>
    </source>
</evidence>
<evidence type="ECO:0000313" key="1">
    <source>
        <dbReference type="EMBL" id="AUX45337.1"/>
    </source>
</evidence>
<dbReference type="RefSeq" id="WP_104983730.1">
    <property type="nucleotide sequence ID" value="NZ_CP012673.1"/>
</dbReference>
<organism evidence="1 2">
    <name type="scientific">Sorangium cellulosum</name>
    <name type="common">Polyangium cellulosum</name>
    <dbReference type="NCBI Taxonomy" id="56"/>
    <lineage>
        <taxon>Bacteria</taxon>
        <taxon>Pseudomonadati</taxon>
        <taxon>Myxococcota</taxon>
        <taxon>Polyangia</taxon>
        <taxon>Polyangiales</taxon>
        <taxon>Polyangiaceae</taxon>
        <taxon>Sorangium</taxon>
    </lineage>
</organism>
<protein>
    <recommendedName>
        <fullName evidence="3">STAS/SEC14 domain-containing protein</fullName>
    </recommendedName>
</protein>
<dbReference type="Proteomes" id="UP000238348">
    <property type="component" value="Chromosome"/>
</dbReference>
<proteinExistence type="predicted"/>
<evidence type="ECO:0000313" key="2">
    <source>
        <dbReference type="Proteomes" id="UP000238348"/>
    </source>
</evidence>
<accession>A0A2L0F1C5</accession>